<reference evidence="2" key="1">
    <citation type="journal article" date="2019" name="Int. J. Syst. Evol. Microbiol.">
        <title>The Global Catalogue of Microorganisms (GCM) 10K type strain sequencing project: providing services to taxonomists for standard genome sequencing and annotation.</title>
        <authorList>
            <consortium name="The Broad Institute Genomics Platform"/>
            <consortium name="The Broad Institute Genome Sequencing Center for Infectious Disease"/>
            <person name="Wu L."/>
            <person name="Ma J."/>
        </authorList>
    </citation>
    <scope>NUCLEOTIDE SEQUENCE [LARGE SCALE GENOMIC DNA]</scope>
    <source>
        <strain evidence="2">JCM 3389</strain>
    </source>
</reference>
<comment type="caution">
    <text evidence="1">The sequence shown here is derived from an EMBL/GenBank/DDBJ whole genome shotgun (WGS) entry which is preliminary data.</text>
</comment>
<proteinExistence type="predicted"/>
<evidence type="ECO:0000313" key="2">
    <source>
        <dbReference type="Proteomes" id="UP001597342"/>
    </source>
</evidence>
<evidence type="ECO:0000313" key="1">
    <source>
        <dbReference type="EMBL" id="MFD2100640.1"/>
    </source>
</evidence>
<keyword evidence="2" id="KW-1185">Reference proteome</keyword>
<dbReference type="PROSITE" id="PS51257">
    <property type="entry name" value="PROKAR_LIPOPROTEIN"/>
    <property type="match status" value="1"/>
</dbReference>
<dbReference type="Gene3D" id="3.40.390.10">
    <property type="entry name" value="Collagenase (Catalytic Domain)"/>
    <property type="match status" value="1"/>
</dbReference>
<protein>
    <recommendedName>
        <fullName evidence="3">Glycoside hydrolase</fullName>
    </recommendedName>
</protein>
<organism evidence="1 2">
    <name type="scientific">Flagellimonas iocasae</name>
    <dbReference type="NCBI Taxonomy" id="2055905"/>
    <lineage>
        <taxon>Bacteria</taxon>
        <taxon>Pseudomonadati</taxon>
        <taxon>Bacteroidota</taxon>
        <taxon>Flavobacteriia</taxon>
        <taxon>Flavobacteriales</taxon>
        <taxon>Flavobacteriaceae</taxon>
        <taxon>Flagellimonas</taxon>
    </lineage>
</organism>
<accession>A0ABW4XZZ1</accession>
<dbReference type="EMBL" id="JBHUHU010000003">
    <property type="protein sequence ID" value="MFD2100640.1"/>
    <property type="molecule type" value="Genomic_DNA"/>
</dbReference>
<dbReference type="SUPFAM" id="SSF55486">
    <property type="entry name" value="Metalloproteases ('zincins'), catalytic domain"/>
    <property type="match status" value="1"/>
</dbReference>
<dbReference type="RefSeq" id="WP_379831343.1">
    <property type="nucleotide sequence ID" value="NZ_JBHUHU010000003.1"/>
</dbReference>
<sequence>MKNAVKIVVVLGLMMSCTPKKESADNSSELLAMNLSSVELDSVGSDFGTMVIASPPDSLELDPFYKKYTDAYGIPVVSSHKVPDAALLVARDIVNYMLLKRYDIRKALKDKGARVLIMADDEMETDLPERSHWKKPTIDDRRLTPGERENYYKPGGIASMTDREYWNKRARGMGGTVTSCAEENLLGYPDTRYYGENILVHEFSHNIMGALRVADPELYAKIQPAYEAAKAKNMYERQYAINTVAEYWAEGTQWWFWSNYGFYKDDFSLESPMDLKEYDPALYEILSEVYEGHHIPADIYHAKNIQHASRRKQKG</sequence>
<gene>
    <name evidence="1" type="ORF">ACFSJE_12695</name>
</gene>
<dbReference type="Proteomes" id="UP001597342">
    <property type="component" value="Unassembled WGS sequence"/>
</dbReference>
<dbReference type="InterPro" id="IPR024079">
    <property type="entry name" value="MetalloPept_cat_dom_sf"/>
</dbReference>
<evidence type="ECO:0008006" key="3">
    <source>
        <dbReference type="Google" id="ProtNLM"/>
    </source>
</evidence>
<name>A0ABW4XZZ1_9FLAO</name>